<evidence type="ECO:0000313" key="2">
    <source>
        <dbReference type="EMBL" id="KAK0613442.1"/>
    </source>
</evidence>
<dbReference type="Proteomes" id="UP001175000">
    <property type="component" value="Unassembled WGS sequence"/>
</dbReference>
<proteinExistence type="predicted"/>
<name>A0AA39WDL8_9PEZI</name>
<sequence>MDRLRKHGEAELEKEQVFDQSSHSSLIPILHVVPASGSSQNHHVKLHRERTPALRLIPGILNSNASILRHCPNRQRIVRRTAYAQKTFHLLFHGFHLDPYTLSIPRRESYGFATFKTNEDTVTSCLATISAFSIWSHSSSTSRTQGIIIPRVSDSVHDRDGTLGAYFLRYVAIVEAARWIDRIYEKPLHGLRDAERSTGEDSVAGDTHDFQVFNLTNQSAAATKQDSVSMKVLAVMNLVFLPGAFFATPFSIPSLY</sequence>
<dbReference type="EMBL" id="JAULSU010000006">
    <property type="protein sequence ID" value="KAK0613442.1"/>
    <property type="molecule type" value="Genomic_DNA"/>
</dbReference>
<evidence type="ECO:0000313" key="3">
    <source>
        <dbReference type="Proteomes" id="UP001175000"/>
    </source>
</evidence>
<keyword evidence="1" id="KW-0472">Membrane</keyword>
<protein>
    <submittedName>
        <fullName evidence="2">Uncharacterized protein</fullName>
    </submittedName>
</protein>
<keyword evidence="1" id="KW-1133">Transmembrane helix</keyword>
<keyword evidence="3" id="KW-1185">Reference proteome</keyword>
<feature type="transmembrane region" description="Helical" evidence="1">
    <location>
        <begin position="232"/>
        <end position="252"/>
    </location>
</feature>
<accession>A0AA39WDL8</accession>
<reference evidence="2" key="1">
    <citation type="submission" date="2023-06" db="EMBL/GenBank/DDBJ databases">
        <title>Genome-scale phylogeny and comparative genomics of the fungal order Sordariales.</title>
        <authorList>
            <consortium name="Lawrence Berkeley National Laboratory"/>
            <person name="Hensen N."/>
            <person name="Bonometti L."/>
            <person name="Westerberg I."/>
            <person name="Brannstrom I.O."/>
            <person name="Guillou S."/>
            <person name="Cros-Aarteil S."/>
            <person name="Calhoun S."/>
            <person name="Haridas S."/>
            <person name="Kuo A."/>
            <person name="Mondo S."/>
            <person name="Pangilinan J."/>
            <person name="Riley R."/>
            <person name="Labutti K."/>
            <person name="Andreopoulos B."/>
            <person name="Lipzen A."/>
            <person name="Chen C."/>
            <person name="Yanf M."/>
            <person name="Daum C."/>
            <person name="Ng V."/>
            <person name="Clum A."/>
            <person name="Steindorff A."/>
            <person name="Ohm R."/>
            <person name="Martin F."/>
            <person name="Silar P."/>
            <person name="Natvig D."/>
            <person name="Lalanne C."/>
            <person name="Gautier V."/>
            <person name="Ament-Velasquez S.L."/>
            <person name="Kruys A."/>
            <person name="Hutchinson M.I."/>
            <person name="Powell A.J."/>
            <person name="Barry K."/>
            <person name="Miller A.N."/>
            <person name="Grigoriev I.V."/>
            <person name="Debuchy R."/>
            <person name="Gladieux P."/>
            <person name="Thoren M.H."/>
            <person name="Johannesson H."/>
        </authorList>
    </citation>
    <scope>NUCLEOTIDE SEQUENCE</scope>
    <source>
        <strain evidence="2">CBS 606.72</strain>
    </source>
</reference>
<comment type="caution">
    <text evidence="2">The sequence shown here is derived from an EMBL/GenBank/DDBJ whole genome shotgun (WGS) entry which is preliminary data.</text>
</comment>
<keyword evidence="1" id="KW-0812">Transmembrane</keyword>
<dbReference type="AlphaFoldDB" id="A0AA39WDL8"/>
<evidence type="ECO:0000256" key="1">
    <source>
        <dbReference type="SAM" id="Phobius"/>
    </source>
</evidence>
<organism evidence="2 3">
    <name type="scientific">Immersiella caudata</name>
    <dbReference type="NCBI Taxonomy" id="314043"/>
    <lineage>
        <taxon>Eukaryota</taxon>
        <taxon>Fungi</taxon>
        <taxon>Dikarya</taxon>
        <taxon>Ascomycota</taxon>
        <taxon>Pezizomycotina</taxon>
        <taxon>Sordariomycetes</taxon>
        <taxon>Sordariomycetidae</taxon>
        <taxon>Sordariales</taxon>
        <taxon>Lasiosphaeriaceae</taxon>
        <taxon>Immersiella</taxon>
    </lineage>
</organism>
<gene>
    <name evidence="2" type="ORF">B0T14DRAFT_498932</name>
</gene>